<dbReference type="InterPro" id="IPR011079">
    <property type="entry name" value="Ala_racemase_C"/>
</dbReference>
<dbReference type="EMBL" id="QVEU01000003">
    <property type="protein sequence ID" value="RGB76590.1"/>
    <property type="molecule type" value="Genomic_DNA"/>
</dbReference>
<comment type="pathway">
    <text evidence="4">Amino-acid biosynthesis; D-alanine biosynthesis; D-alanine from L-alanine: step 1/1.</text>
</comment>
<dbReference type="InterPro" id="IPR000821">
    <property type="entry name" value="Ala_racemase"/>
</dbReference>
<gene>
    <name evidence="8" type="primary">alr</name>
    <name evidence="8" type="ORF">DXA39_05310</name>
</gene>
<evidence type="ECO:0000256" key="2">
    <source>
        <dbReference type="ARBA" id="ARBA00022898"/>
    </source>
</evidence>
<dbReference type="InterPro" id="IPR009006">
    <property type="entry name" value="Ala_racemase/Decarboxylase_C"/>
</dbReference>
<comment type="caution">
    <text evidence="8">The sequence shown here is derived from an EMBL/GenBank/DDBJ whole genome shotgun (WGS) entry which is preliminary data.</text>
</comment>
<accession>A0A3E2TIR6</accession>
<feature type="modified residue" description="N6-(pyridoxal phosphate)lysine" evidence="4 5">
    <location>
        <position position="34"/>
    </location>
</feature>
<dbReference type="InterPro" id="IPR001608">
    <property type="entry name" value="Ala_racemase_N"/>
</dbReference>
<evidence type="ECO:0000256" key="4">
    <source>
        <dbReference type="HAMAP-Rule" id="MF_01201"/>
    </source>
</evidence>
<dbReference type="Pfam" id="PF01168">
    <property type="entry name" value="Ala_racemase_N"/>
    <property type="match status" value="1"/>
</dbReference>
<dbReference type="NCBIfam" id="TIGR00492">
    <property type="entry name" value="alr"/>
    <property type="match status" value="1"/>
</dbReference>
<dbReference type="CDD" id="cd00430">
    <property type="entry name" value="PLPDE_III_AR"/>
    <property type="match status" value="1"/>
</dbReference>
<dbReference type="PANTHER" id="PTHR30511">
    <property type="entry name" value="ALANINE RACEMASE"/>
    <property type="match status" value="1"/>
</dbReference>
<evidence type="ECO:0000313" key="9">
    <source>
        <dbReference type="Proteomes" id="UP000261011"/>
    </source>
</evidence>
<evidence type="ECO:0000256" key="1">
    <source>
        <dbReference type="ARBA" id="ARBA00001933"/>
    </source>
</evidence>
<protein>
    <recommendedName>
        <fullName evidence="4">Alanine racemase</fullName>
        <ecNumber evidence="4">5.1.1.1</ecNumber>
    </recommendedName>
</protein>
<dbReference type="RefSeq" id="WP_117521683.1">
    <property type="nucleotide sequence ID" value="NZ_JBHWMK010000038.1"/>
</dbReference>
<dbReference type="PRINTS" id="PR00992">
    <property type="entry name" value="ALARACEMASE"/>
</dbReference>
<feature type="binding site" evidence="4 6">
    <location>
        <position position="304"/>
    </location>
    <ligand>
        <name>substrate</name>
    </ligand>
</feature>
<feature type="domain" description="Alanine racemase C-terminal" evidence="7">
    <location>
        <begin position="235"/>
        <end position="355"/>
    </location>
</feature>
<dbReference type="GO" id="GO:0005829">
    <property type="term" value="C:cytosol"/>
    <property type="evidence" value="ECO:0007669"/>
    <property type="project" value="TreeGrafter"/>
</dbReference>
<dbReference type="Proteomes" id="UP000261011">
    <property type="component" value="Unassembled WGS sequence"/>
</dbReference>
<dbReference type="HAMAP" id="MF_01201">
    <property type="entry name" value="Ala_racemase"/>
    <property type="match status" value="1"/>
</dbReference>
<name>A0A3E2TIR6_9FIRM</name>
<dbReference type="FunFam" id="3.20.20.10:FF:000002">
    <property type="entry name" value="Alanine racemase"/>
    <property type="match status" value="1"/>
</dbReference>
<dbReference type="SMART" id="SM01005">
    <property type="entry name" value="Ala_racemase_C"/>
    <property type="match status" value="1"/>
</dbReference>
<keyword evidence="9" id="KW-1185">Reference proteome</keyword>
<comment type="catalytic activity">
    <reaction evidence="4">
        <text>L-alanine = D-alanine</text>
        <dbReference type="Rhea" id="RHEA:20249"/>
        <dbReference type="ChEBI" id="CHEBI:57416"/>
        <dbReference type="ChEBI" id="CHEBI:57972"/>
        <dbReference type="EC" id="5.1.1.1"/>
    </reaction>
</comment>
<dbReference type="PROSITE" id="PS00395">
    <property type="entry name" value="ALANINE_RACEMASE"/>
    <property type="match status" value="1"/>
</dbReference>
<evidence type="ECO:0000313" key="8">
    <source>
        <dbReference type="EMBL" id="RGB76590.1"/>
    </source>
</evidence>
<dbReference type="Gene3D" id="3.20.20.10">
    <property type="entry name" value="Alanine racemase"/>
    <property type="match status" value="1"/>
</dbReference>
<organism evidence="8 9">
    <name type="scientific">Anaerococcus nagyae</name>
    <dbReference type="NCBI Taxonomy" id="1755241"/>
    <lineage>
        <taxon>Bacteria</taxon>
        <taxon>Bacillati</taxon>
        <taxon>Bacillota</taxon>
        <taxon>Tissierellia</taxon>
        <taxon>Tissierellales</taxon>
        <taxon>Peptoniphilaceae</taxon>
        <taxon>Anaerococcus</taxon>
    </lineage>
</organism>
<dbReference type="AlphaFoldDB" id="A0A3E2TIR6"/>
<comment type="function">
    <text evidence="4">Catalyzes the interconversion of L-alanine and D-alanine. May also act on other amino acids.</text>
</comment>
<dbReference type="GO" id="GO:0009252">
    <property type="term" value="P:peptidoglycan biosynthetic process"/>
    <property type="evidence" value="ECO:0007669"/>
    <property type="project" value="TreeGrafter"/>
</dbReference>
<evidence type="ECO:0000256" key="5">
    <source>
        <dbReference type="PIRSR" id="PIRSR600821-50"/>
    </source>
</evidence>
<keyword evidence="3 4" id="KW-0413">Isomerase</keyword>
<dbReference type="EC" id="5.1.1.1" evidence="4"/>
<evidence type="ECO:0000256" key="6">
    <source>
        <dbReference type="PIRSR" id="PIRSR600821-52"/>
    </source>
</evidence>
<dbReference type="OrthoDB" id="9813814at2"/>
<dbReference type="InterPro" id="IPR029066">
    <property type="entry name" value="PLP-binding_barrel"/>
</dbReference>
<feature type="active site" description="Proton acceptor; specific for L-alanine" evidence="4">
    <location>
        <position position="256"/>
    </location>
</feature>
<evidence type="ECO:0000259" key="7">
    <source>
        <dbReference type="SMART" id="SM01005"/>
    </source>
</evidence>
<keyword evidence="2 4" id="KW-0663">Pyridoxal phosphate</keyword>
<dbReference type="GO" id="GO:0030170">
    <property type="term" value="F:pyridoxal phosphate binding"/>
    <property type="evidence" value="ECO:0007669"/>
    <property type="project" value="UniProtKB-UniRule"/>
</dbReference>
<proteinExistence type="inferred from homology"/>
<dbReference type="PANTHER" id="PTHR30511:SF0">
    <property type="entry name" value="ALANINE RACEMASE, CATABOLIC-RELATED"/>
    <property type="match status" value="1"/>
</dbReference>
<dbReference type="SUPFAM" id="SSF51419">
    <property type="entry name" value="PLP-binding barrel"/>
    <property type="match status" value="1"/>
</dbReference>
<comment type="cofactor">
    <cofactor evidence="1 4 5">
        <name>pyridoxal 5'-phosphate</name>
        <dbReference type="ChEBI" id="CHEBI:597326"/>
    </cofactor>
</comment>
<comment type="similarity">
    <text evidence="4">Belongs to the alanine racemase family.</text>
</comment>
<reference evidence="8 9" key="1">
    <citation type="submission" date="2018-08" db="EMBL/GenBank/DDBJ databases">
        <title>A genome reference for cultivated species of the human gut microbiota.</title>
        <authorList>
            <person name="Zou Y."/>
            <person name="Xue W."/>
            <person name="Luo G."/>
        </authorList>
    </citation>
    <scope>NUCLEOTIDE SEQUENCE [LARGE SCALE GENOMIC DNA]</scope>
    <source>
        <strain evidence="8 9">OF01-3</strain>
    </source>
</reference>
<feature type="binding site" evidence="4 6">
    <location>
        <position position="128"/>
    </location>
    <ligand>
        <name>substrate</name>
    </ligand>
</feature>
<dbReference type="Pfam" id="PF00842">
    <property type="entry name" value="Ala_racemase_C"/>
    <property type="match status" value="1"/>
</dbReference>
<dbReference type="InterPro" id="IPR020622">
    <property type="entry name" value="Ala_racemase_pyridoxalP-BS"/>
</dbReference>
<dbReference type="GO" id="GO:0008784">
    <property type="term" value="F:alanine racemase activity"/>
    <property type="evidence" value="ECO:0007669"/>
    <property type="project" value="UniProtKB-UniRule"/>
</dbReference>
<dbReference type="Gene3D" id="2.40.37.10">
    <property type="entry name" value="Lyase, Ornithine Decarboxylase, Chain A, domain 1"/>
    <property type="match status" value="1"/>
</dbReference>
<dbReference type="SUPFAM" id="SSF50621">
    <property type="entry name" value="Alanine racemase C-terminal domain-like"/>
    <property type="match status" value="1"/>
</dbReference>
<sequence>MIETYVEVDIDKIIKNINNIQSIDEESMFCAVIKANGYGLGAVRIAREIEEFVDYFAVARLEEAISLRKSGITKPVMVLAYVNFEEIDKCVKYDIDLPIYDLEYAKKINDSISGKLKVHIALDTGHGRIGFRESELDDIKKLKNLDNLDVISAFSHFSTADEKDTSFTMIQKERFYNILNQIKDYYKFKFIHLANSAGAIKHNITKDMMRIGISLYGIYPSIEVKNEKLIYLEQCFKYISHVSYVKDIPANTPISYGRTFISKEPMKIATIPLGYADGYMRAFSNKGEVLINNKLCKVLGLVCMDQLMVDVSGMEVYMDDEVIIYPNIYKESNKINTIPYELMTSIAMRVPRIYKKNGKIIDIDNYLGEIYED</sequence>
<dbReference type="GO" id="GO:0030632">
    <property type="term" value="P:D-alanine biosynthetic process"/>
    <property type="evidence" value="ECO:0007669"/>
    <property type="project" value="UniProtKB-UniRule"/>
</dbReference>
<feature type="active site" description="Proton acceptor; specific for D-alanine" evidence="4">
    <location>
        <position position="34"/>
    </location>
</feature>
<evidence type="ECO:0000256" key="3">
    <source>
        <dbReference type="ARBA" id="ARBA00023235"/>
    </source>
</evidence>
<dbReference type="UniPathway" id="UPA00042">
    <property type="reaction ID" value="UER00497"/>
</dbReference>